<dbReference type="AlphaFoldDB" id="I3DWB4"/>
<evidence type="ECO:0000313" key="1">
    <source>
        <dbReference type="EMBL" id="EIJ78535.1"/>
    </source>
</evidence>
<dbReference type="eggNOG" id="ENOG50343SB">
    <property type="taxonomic scope" value="Bacteria"/>
</dbReference>
<dbReference type="OrthoDB" id="2894333at2"/>
<sequence>MIKQLVRKRQKEYDVTIFQTPIFRQYKGYRQVYRLTVESTNHESCLNETFRLFNVPDAIPSDFNGRFLGTGDILLIDEGLKGQHYYQLKPGGWQKINRIHIR</sequence>
<protein>
    <recommendedName>
        <fullName evidence="3">YodL-like protein</fullName>
    </recommendedName>
</protein>
<organism evidence="1 2">
    <name type="scientific">Bacillus methanolicus PB1</name>
    <dbReference type="NCBI Taxonomy" id="997296"/>
    <lineage>
        <taxon>Bacteria</taxon>
        <taxon>Bacillati</taxon>
        <taxon>Bacillota</taxon>
        <taxon>Bacilli</taxon>
        <taxon>Bacillales</taxon>
        <taxon>Bacillaceae</taxon>
        <taxon>Bacillus</taxon>
    </lineage>
</organism>
<keyword evidence="2" id="KW-1185">Reference proteome</keyword>
<name>I3DWB4_BACMT</name>
<comment type="caution">
    <text evidence="1">The sequence shown here is derived from an EMBL/GenBank/DDBJ whole genome shotgun (WGS) entry which is preliminary data.</text>
</comment>
<dbReference type="Proteomes" id="UP000010523">
    <property type="component" value="Unassembled WGS sequence"/>
</dbReference>
<gene>
    <name evidence="1" type="ORF">PB1_13294</name>
</gene>
<reference evidence="1 2" key="1">
    <citation type="journal article" date="2012" name="Appl. Environ. Microbiol.">
        <title>Genome Sequence of Thermotolerant Bacillus methanolicus: Features and Regulation Related to Methylotrophy and Production of L-Lysine and L-Glutamate from Methanol.</title>
        <authorList>
            <person name="Heggeset T.M."/>
            <person name="Krog A."/>
            <person name="Balzer S."/>
            <person name="Wentzel A."/>
            <person name="Ellingsen T.E."/>
            <person name="Brautaset T."/>
        </authorList>
    </citation>
    <scope>NUCLEOTIDE SEQUENCE [LARGE SCALE GENOMIC DNA]</scope>
    <source>
        <strain evidence="1 2">PB1</strain>
    </source>
</reference>
<evidence type="ECO:0000313" key="2">
    <source>
        <dbReference type="Proteomes" id="UP000010523"/>
    </source>
</evidence>
<evidence type="ECO:0008006" key="3">
    <source>
        <dbReference type="Google" id="ProtNLM"/>
    </source>
</evidence>
<dbReference type="PATRIC" id="fig|997296.3.peg.2807"/>
<dbReference type="RefSeq" id="WP_004437068.1">
    <property type="nucleotide sequence ID" value="NZ_AFEU01000003.1"/>
</dbReference>
<proteinExistence type="predicted"/>
<dbReference type="EMBL" id="AFEU01000003">
    <property type="protein sequence ID" value="EIJ78535.1"/>
    <property type="molecule type" value="Genomic_DNA"/>
</dbReference>
<accession>I3DWB4</accession>